<accession>A0A421FDM5</accession>
<comment type="caution">
    <text evidence="2">The sequence shown here is derived from an EMBL/GenBank/DDBJ whole genome shotgun (WGS) entry which is preliminary data.</text>
</comment>
<dbReference type="AlphaFoldDB" id="A0A421FDM5"/>
<dbReference type="InterPro" id="IPR024481">
    <property type="entry name" value="Helicase_Sen1_N"/>
</dbReference>
<gene>
    <name evidence="2" type="ORF">BBI17_001773</name>
</gene>
<dbReference type="EMBL" id="MAYM02000497">
    <property type="protein sequence ID" value="RLN38092.1"/>
    <property type="molecule type" value="Genomic_DNA"/>
</dbReference>
<protein>
    <recommendedName>
        <fullName evidence="1">Helicase Sen1 N-terminal domain-containing protein</fullName>
    </recommendedName>
</protein>
<dbReference type="Pfam" id="PF12726">
    <property type="entry name" value="SEN1_N"/>
    <property type="match status" value="1"/>
</dbReference>
<dbReference type="Proteomes" id="UP000285883">
    <property type="component" value="Unassembled WGS sequence"/>
</dbReference>
<evidence type="ECO:0000313" key="2">
    <source>
        <dbReference type="EMBL" id="RLN38092.1"/>
    </source>
</evidence>
<evidence type="ECO:0000259" key="1">
    <source>
        <dbReference type="Pfam" id="PF12726"/>
    </source>
</evidence>
<evidence type="ECO:0000313" key="3">
    <source>
        <dbReference type="Proteomes" id="UP000285883"/>
    </source>
</evidence>
<name>A0A421FDM5_9STRA</name>
<organism evidence="2 3">
    <name type="scientific">Phytophthora kernoviae</name>
    <dbReference type="NCBI Taxonomy" id="325452"/>
    <lineage>
        <taxon>Eukaryota</taxon>
        <taxon>Sar</taxon>
        <taxon>Stramenopiles</taxon>
        <taxon>Oomycota</taxon>
        <taxon>Peronosporomycetes</taxon>
        <taxon>Peronosporales</taxon>
        <taxon>Peronosporaceae</taxon>
        <taxon>Phytophthora</taxon>
    </lineage>
</organism>
<reference evidence="2 3" key="1">
    <citation type="submission" date="2018-07" db="EMBL/GenBank/DDBJ databases">
        <title>Genome sequencing of oomycete isolates from Chile give support for New Zealand origin for Phytophthora kernoviae and make available the first Nothophytophthora sp. genome.</title>
        <authorList>
            <person name="Studholme D.J."/>
            <person name="Sanfuentes E."/>
            <person name="Panda P."/>
            <person name="Hill R."/>
            <person name="Sambles C."/>
            <person name="Grant M."/>
            <person name="Williams N.M."/>
            <person name="Mcdougal R.L."/>
        </authorList>
    </citation>
    <scope>NUCLEOTIDE SEQUENCE [LARGE SCALE GENOMIC DNA]</scope>
    <source>
        <strain evidence="2">Chile2</strain>
    </source>
</reference>
<proteinExistence type="predicted"/>
<feature type="domain" description="Helicase Sen1 N-terminal" evidence="1">
    <location>
        <begin position="77"/>
        <end position="314"/>
    </location>
</feature>
<sequence>MEAQARTLEEEVRQLCELEQTKQTALLKQRLYSRVGQFLMGSLDMRHWWCTYPSLMVFMMRILELYPGSESVSVFYNRMAQQLGACSKCVDIYHASLPSVLVELEFEFTPESIKAFFVKLAELDATRIQRQLTDKTTGNEASVMASLSLYEVLSQRRLLSDFRVIRVLSRWVSTPLADVKANPSLGSLRGCAGLYQLLVSPDSAVRAWAQNMVQHFGNIQLTGNHDEDHYLLDVLEEWMYILENESFNKSVLTLDLKSTADLDNFLEPTNCVKTPTRPNLWSALDNVMQQMDVNSLETMLESFDTIPDLVFNVFNDAEPGKEQALTLVVR</sequence>